<name>A0AAV4YDX3_CAEEX</name>
<gene>
    <name evidence="1" type="ORF">CEXT_214761</name>
</gene>
<keyword evidence="2" id="KW-1185">Reference proteome</keyword>
<organism evidence="1 2">
    <name type="scientific">Caerostris extrusa</name>
    <name type="common">Bark spider</name>
    <name type="synonym">Caerostris bankana</name>
    <dbReference type="NCBI Taxonomy" id="172846"/>
    <lineage>
        <taxon>Eukaryota</taxon>
        <taxon>Metazoa</taxon>
        <taxon>Ecdysozoa</taxon>
        <taxon>Arthropoda</taxon>
        <taxon>Chelicerata</taxon>
        <taxon>Arachnida</taxon>
        <taxon>Araneae</taxon>
        <taxon>Araneomorphae</taxon>
        <taxon>Entelegynae</taxon>
        <taxon>Araneoidea</taxon>
        <taxon>Araneidae</taxon>
        <taxon>Caerostris</taxon>
    </lineage>
</organism>
<dbReference type="EMBL" id="BPLR01001784">
    <property type="protein sequence ID" value="GIZ04709.1"/>
    <property type="molecule type" value="Genomic_DNA"/>
</dbReference>
<protein>
    <submittedName>
        <fullName evidence="1">Uncharacterized protein</fullName>
    </submittedName>
</protein>
<proteinExistence type="predicted"/>
<accession>A0AAV4YDX3</accession>
<sequence>MEFPNHSPHAQQNNYPPRRSCFRLVFTHQQGRRMRNHYVLSRRMQRGPETPSPLVNPFFLIPYARPVVIGLLFYTCRGRDSSFNDSQPTDDRMAKLGRNSRVGLQSNHRKRVGMDHLIFK</sequence>
<reference evidence="1 2" key="1">
    <citation type="submission" date="2021-06" db="EMBL/GenBank/DDBJ databases">
        <title>Caerostris extrusa draft genome.</title>
        <authorList>
            <person name="Kono N."/>
            <person name="Arakawa K."/>
        </authorList>
    </citation>
    <scope>NUCLEOTIDE SEQUENCE [LARGE SCALE GENOMIC DNA]</scope>
</reference>
<evidence type="ECO:0000313" key="2">
    <source>
        <dbReference type="Proteomes" id="UP001054945"/>
    </source>
</evidence>
<evidence type="ECO:0000313" key="1">
    <source>
        <dbReference type="EMBL" id="GIZ04709.1"/>
    </source>
</evidence>
<comment type="caution">
    <text evidence="1">The sequence shown here is derived from an EMBL/GenBank/DDBJ whole genome shotgun (WGS) entry which is preliminary data.</text>
</comment>
<dbReference type="AlphaFoldDB" id="A0AAV4YDX3"/>
<dbReference type="Proteomes" id="UP001054945">
    <property type="component" value="Unassembled WGS sequence"/>
</dbReference>